<keyword evidence="9" id="KW-1185">Reference proteome</keyword>
<proteinExistence type="inferred from homology"/>
<dbReference type="AlphaFoldDB" id="A0A840WZ22"/>
<evidence type="ECO:0000313" key="8">
    <source>
        <dbReference type="EMBL" id="MBB5514925.1"/>
    </source>
</evidence>
<dbReference type="NCBIfam" id="TIGR00427">
    <property type="entry name" value="NAAT family transporter"/>
    <property type="match status" value="1"/>
</dbReference>
<dbReference type="Pfam" id="PF01914">
    <property type="entry name" value="MarC"/>
    <property type="match status" value="1"/>
</dbReference>
<comment type="subcellular location">
    <subcellularLocation>
        <location evidence="1 7">Cell membrane</location>
        <topology evidence="1 7">Multi-pass membrane protein</topology>
    </subcellularLocation>
</comment>
<keyword evidence="5 7" id="KW-1133">Transmembrane helix</keyword>
<evidence type="ECO:0000256" key="1">
    <source>
        <dbReference type="ARBA" id="ARBA00004651"/>
    </source>
</evidence>
<accession>A0A840WZ22</accession>
<gene>
    <name evidence="8" type="ORF">FHS89_000931</name>
</gene>
<evidence type="ECO:0000256" key="2">
    <source>
        <dbReference type="ARBA" id="ARBA00009784"/>
    </source>
</evidence>
<dbReference type="RefSeq" id="WP_425502774.1">
    <property type="nucleotide sequence ID" value="NZ_JACIJS010000002.1"/>
</dbReference>
<feature type="transmembrane region" description="Helical" evidence="7">
    <location>
        <begin position="6"/>
        <end position="27"/>
    </location>
</feature>
<feature type="transmembrane region" description="Helical" evidence="7">
    <location>
        <begin position="144"/>
        <end position="166"/>
    </location>
</feature>
<evidence type="ECO:0000256" key="4">
    <source>
        <dbReference type="ARBA" id="ARBA00022692"/>
    </source>
</evidence>
<feature type="transmembrane region" description="Helical" evidence="7">
    <location>
        <begin position="70"/>
        <end position="89"/>
    </location>
</feature>
<dbReference type="Proteomes" id="UP000553766">
    <property type="component" value="Unassembled WGS sequence"/>
</dbReference>
<evidence type="ECO:0000256" key="7">
    <source>
        <dbReference type="RuleBase" id="RU362048"/>
    </source>
</evidence>
<comment type="caution">
    <text evidence="8">The sequence shown here is derived from an EMBL/GenBank/DDBJ whole genome shotgun (WGS) entry which is preliminary data.</text>
</comment>
<feature type="transmembrane region" description="Helical" evidence="7">
    <location>
        <begin position="178"/>
        <end position="196"/>
    </location>
</feature>
<protein>
    <recommendedName>
        <fullName evidence="7">UPF0056 membrane protein</fullName>
    </recommendedName>
</protein>
<keyword evidence="4 7" id="KW-0812">Transmembrane</keyword>
<name>A0A840WZ22_9RHOB</name>
<evidence type="ECO:0000256" key="3">
    <source>
        <dbReference type="ARBA" id="ARBA00022475"/>
    </source>
</evidence>
<dbReference type="EMBL" id="JACIJS010000002">
    <property type="protein sequence ID" value="MBB5514925.1"/>
    <property type="molecule type" value="Genomic_DNA"/>
</dbReference>
<dbReference type="PANTHER" id="PTHR33508:SF1">
    <property type="entry name" value="UPF0056 MEMBRANE PROTEIN YHCE"/>
    <property type="match status" value="1"/>
</dbReference>
<reference evidence="8 9" key="1">
    <citation type="submission" date="2020-08" db="EMBL/GenBank/DDBJ databases">
        <title>Genomic Encyclopedia of Type Strains, Phase IV (KMG-IV): sequencing the most valuable type-strain genomes for metagenomic binning, comparative biology and taxonomic classification.</title>
        <authorList>
            <person name="Goeker M."/>
        </authorList>
    </citation>
    <scope>NUCLEOTIDE SEQUENCE [LARGE SCALE GENOMIC DNA]</scope>
    <source>
        <strain evidence="8 9">DSM 103377</strain>
    </source>
</reference>
<comment type="similarity">
    <text evidence="2 7">Belongs to the UPF0056 (MarC) family.</text>
</comment>
<keyword evidence="6 7" id="KW-0472">Membrane</keyword>
<feature type="transmembrane region" description="Helical" evidence="7">
    <location>
        <begin position="110"/>
        <end position="132"/>
    </location>
</feature>
<dbReference type="PANTHER" id="PTHR33508">
    <property type="entry name" value="UPF0056 MEMBRANE PROTEIN YHCE"/>
    <property type="match status" value="1"/>
</dbReference>
<organism evidence="8 9">
    <name type="scientific">Rubricella aquisinus</name>
    <dbReference type="NCBI Taxonomy" id="2028108"/>
    <lineage>
        <taxon>Bacteria</taxon>
        <taxon>Pseudomonadati</taxon>
        <taxon>Pseudomonadota</taxon>
        <taxon>Alphaproteobacteria</taxon>
        <taxon>Rhodobacterales</taxon>
        <taxon>Paracoccaceae</taxon>
        <taxon>Rubricella</taxon>
    </lineage>
</organism>
<dbReference type="GO" id="GO:0005886">
    <property type="term" value="C:plasma membrane"/>
    <property type="evidence" value="ECO:0007669"/>
    <property type="project" value="UniProtKB-SubCell"/>
</dbReference>
<evidence type="ECO:0000256" key="5">
    <source>
        <dbReference type="ARBA" id="ARBA00022989"/>
    </source>
</evidence>
<evidence type="ECO:0000313" key="9">
    <source>
        <dbReference type="Proteomes" id="UP000553766"/>
    </source>
</evidence>
<evidence type="ECO:0000256" key="6">
    <source>
        <dbReference type="ARBA" id="ARBA00023136"/>
    </source>
</evidence>
<sequence>MSDLVPAFVTLFVIIDPIGLAPLFIALTAGMAAQKRRAIALRAVLIAFGLIALFGFAGETILDAIGIGMPAFRISGGVLLFLTSLDMLFERRKERREKTADAEIANDHDPSIFPIALPLLAGPGSLTTIILLMNEHQGDVPGQFMMLGVALFVLTIAYVLFLAAGMIERVLGQTGINVVTRVLGVLLAALSIQFILDGLRDVGLI</sequence>
<feature type="transmembrane region" description="Helical" evidence="7">
    <location>
        <begin position="39"/>
        <end position="58"/>
    </location>
</feature>
<dbReference type="InterPro" id="IPR002771">
    <property type="entry name" value="Multi_antbiot-R_MarC"/>
</dbReference>
<keyword evidence="3" id="KW-1003">Cell membrane</keyword>